<evidence type="ECO:0008006" key="2">
    <source>
        <dbReference type="Google" id="ProtNLM"/>
    </source>
</evidence>
<organism evidence="1">
    <name type="scientific">hydrocarbon metagenome</name>
    <dbReference type="NCBI Taxonomy" id="938273"/>
    <lineage>
        <taxon>unclassified sequences</taxon>
        <taxon>metagenomes</taxon>
        <taxon>ecological metagenomes</taxon>
    </lineage>
</organism>
<name>A0A0W8F863_9ZZZZ</name>
<gene>
    <name evidence="1" type="ORF">ASZ90_013248</name>
</gene>
<accession>A0A0W8F863</accession>
<dbReference type="InterPro" id="IPR022453">
    <property type="entry name" value="Znf_MqsA-type"/>
</dbReference>
<dbReference type="CDD" id="cd12870">
    <property type="entry name" value="MqsA"/>
    <property type="match status" value="1"/>
</dbReference>
<dbReference type="Gene3D" id="3.10.20.860">
    <property type="match status" value="1"/>
</dbReference>
<protein>
    <recommendedName>
        <fullName evidence="2">YgiT-type zinc finger domain-containing protein</fullName>
    </recommendedName>
</protein>
<comment type="caution">
    <text evidence="1">The sequence shown here is derived from an EMBL/GenBank/DDBJ whole genome shotgun (WGS) entry which is preliminary data.</text>
</comment>
<dbReference type="NCBIfam" id="TIGR03831">
    <property type="entry name" value="YgiT_finger"/>
    <property type="match status" value="1"/>
</dbReference>
<proteinExistence type="predicted"/>
<sequence length="90" mass="10267">MSSVAHDCCCKIGKMREGRHDFMARIEDEIIVIKDVTVLICDTCGEIEYTLEVSREIDRIRKEFLAGRLRARPLAAKEVVFKPQRADSIA</sequence>
<dbReference type="AlphaFoldDB" id="A0A0W8F863"/>
<dbReference type="EMBL" id="LNQE01001465">
    <property type="protein sequence ID" value="KUG17067.1"/>
    <property type="molecule type" value="Genomic_DNA"/>
</dbReference>
<reference evidence="1" key="1">
    <citation type="journal article" date="2015" name="Proc. Natl. Acad. Sci. U.S.A.">
        <title>Networks of energetic and metabolic interactions define dynamics in microbial communities.</title>
        <authorList>
            <person name="Embree M."/>
            <person name="Liu J.K."/>
            <person name="Al-Bassam M.M."/>
            <person name="Zengler K."/>
        </authorList>
    </citation>
    <scope>NUCLEOTIDE SEQUENCE</scope>
</reference>
<evidence type="ECO:0000313" key="1">
    <source>
        <dbReference type="EMBL" id="KUG17067.1"/>
    </source>
</evidence>